<dbReference type="AlphaFoldDB" id="A0A556MJN8"/>
<proteinExistence type="predicted"/>
<accession>A0A556MJN8</accession>
<feature type="chain" id="PRO_5021912134" evidence="1">
    <location>
        <begin position="23"/>
        <end position="152"/>
    </location>
</feature>
<feature type="signal peptide" evidence="1">
    <location>
        <begin position="1"/>
        <end position="22"/>
    </location>
</feature>
<organism evidence="2 3">
    <name type="scientific">Fluviicola chungangensis</name>
    <dbReference type="NCBI Taxonomy" id="2597671"/>
    <lineage>
        <taxon>Bacteria</taxon>
        <taxon>Pseudomonadati</taxon>
        <taxon>Bacteroidota</taxon>
        <taxon>Flavobacteriia</taxon>
        <taxon>Flavobacteriales</taxon>
        <taxon>Crocinitomicaceae</taxon>
        <taxon>Fluviicola</taxon>
    </lineage>
</organism>
<dbReference type="Proteomes" id="UP000316008">
    <property type="component" value="Unassembled WGS sequence"/>
</dbReference>
<protein>
    <submittedName>
        <fullName evidence="2">Uncharacterized protein</fullName>
    </submittedName>
</protein>
<comment type="caution">
    <text evidence="2">The sequence shown here is derived from an EMBL/GenBank/DDBJ whole genome shotgun (WGS) entry which is preliminary data.</text>
</comment>
<keyword evidence="3" id="KW-1185">Reference proteome</keyword>
<dbReference type="RefSeq" id="WP_144334249.1">
    <property type="nucleotide sequence ID" value="NZ_VLPL01000009.1"/>
</dbReference>
<evidence type="ECO:0000313" key="2">
    <source>
        <dbReference type="EMBL" id="TSJ40121.1"/>
    </source>
</evidence>
<keyword evidence="1" id="KW-0732">Signal</keyword>
<evidence type="ECO:0000313" key="3">
    <source>
        <dbReference type="Proteomes" id="UP000316008"/>
    </source>
</evidence>
<sequence length="152" mass="17448">MKKHMLLLGVLCFQYATTTAFGQQNSSIAQWISAHPSVHIFSEKNYEKLDQEFKTKLKGKVVIYQDQLTLDLLNAYDPLEKTDEVSTGIYTKEDPDASVIKEWLGLHPGIKILKQSEFQALTEERKQLYESMESLILIGETITIQDILNYPH</sequence>
<gene>
    <name evidence="2" type="ORF">FO442_16105</name>
</gene>
<reference evidence="2 3" key="1">
    <citation type="submission" date="2019-07" db="EMBL/GenBank/DDBJ databases">
        <authorList>
            <person name="Huq M.A."/>
        </authorList>
    </citation>
    <scope>NUCLEOTIDE SEQUENCE [LARGE SCALE GENOMIC DNA]</scope>
    <source>
        <strain evidence="2 3">MAH-3</strain>
    </source>
</reference>
<name>A0A556MJN8_9FLAO</name>
<evidence type="ECO:0000256" key="1">
    <source>
        <dbReference type="SAM" id="SignalP"/>
    </source>
</evidence>
<dbReference type="EMBL" id="VLPL01000009">
    <property type="protein sequence ID" value="TSJ40121.1"/>
    <property type="molecule type" value="Genomic_DNA"/>
</dbReference>